<proteinExistence type="predicted"/>
<gene>
    <name evidence="2" type="ORF">O3H54_12270</name>
</gene>
<evidence type="ECO:0000313" key="2">
    <source>
        <dbReference type="EMBL" id="MCZ3366656.1"/>
    </source>
</evidence>
<keyword evidence="1" id="KW-0472">Membrane</keyword>
<dbReference type="Proteomes" id="UP001068021">
    <property type="component" value="Unassembled WGS sequence"/>
</dbReference>
<reference evidence="2" key="1">
    <citation type="submission" date="2022-12" db="EMBL/GenBank/DDBJ databases">
        <title>Reclassification of two methanogenic archaea species isolated from the Kolyma lowland permafrost.</title>
        <authorList>
            <person name="Trubitsyn V.E."/>
            <person name="Rivkina E.M."/>
            <person name="Shcherbakova V.A."/>
        </authorList>
    </citation>
    <scope>NUCLEOTIDE SEQUENCE</scope>
    <source>
        <strain evidence="2">M2</strain>
    </source>
</reference>
<comment type="caution">
    <text evidence="2">The sequence shown here is derived from an EMBL/GenBank/DDBJ whole genome shotgun (WGS) entry which is preliminary data.</text>
</comment>
<organism evidence="2 3">
    <name type="scientific">Methanobacterium veterum</name>
    <dbReference type="NCBI Taxonomy" id="408577"/>
    <lineage>
        <taxon>Archaea</taxon>
        <taxon>Methanobacteriati</taxon>
        <taxon>Methanobacteriota</taxon>
        <taxon>Methanomada group</taxon>
        <taxon>Methanobacteria</taxon>
        <taxon>Methanobacteriales</taxon>
        <taxon>Methanobacteriaceae</taxon>
        <taxon>Methanobacterium</taxon>
    </lineage>
</organism>
<feature type="transmembrane region" description="Helical" evidence="1">
    <location>
        <begin position="16"/>
        <end position="36"/>
    </location>
</feature>
<name>A0A9E5DIA6_9EURY</name>
<protein>
    <submittedName>
        <fullName evidence="2">Uncharacterized protein</fullName>
    </submittedName>
</protein>
<dbReference type="EMBL" id="JAPVER010000020">
    <property type="protein sequence ID" value="MCZ3366656.1"/>
    <property type="molecule type" value="Genomic_DNA"/>
</dbReference>
<dbReference type="RefSeq" id="WP_157203592.1">
    <property type="nucleotide sequence ID" value="NZ_JAPVER010000020.1"/>
</dbReference>
<keyword evidence="1" id="KW-1133">Transmembrane helix</keyword>
<accession>A0A9E5DIA6</accession>
<keyword evidence="3" id="KW-1185">Reference proteome</keyword>
<evidence type="ECO:0000313" key="3">
    <source>
        <dbReference type="Proteomes" id="UP001068021"/>
    </source>
</evidence>
<dbReference type="AlphaFoldDB" id="A0A9E5DIA6"/>
<sequence>MVNYEIYRGKYMHKRLIVILTVIIVVLGAYVTYYTYATTYLMPKDIELLKDEIKTINESGTYDAEIASLEMQADRIEKLSLLNNIPLSQRQKQANDLENGQGIQSINNTLNELKQNITATKNMALGYDLLLRGDVASSLKSAYSDEIVNTLNSMDPLMNKLAQDLRKGDNKAVADDLRKLADALRTFNKQEQISANNLQDAVNKLETKKQGIFF</sequence>
<keyword evidence="1" id="KW-0812">Transmembrane</keyword>
<evidence type="ECO:0000256" key="1">
    <source>
        <dbReference type="SAM" id="Phobius"/>
    </source>
</evidence>